<evidence type="ECO:0000259" key="5">
    <source>
        <dbReference type="SMART" id="SM00704"/>
    </source>
</evidence>
<organism evidence="6 7">
    <name type="scientific">Nocardioides nanhaiensis</name>
    <dbReference type="NCBI Taxonomy" id="1476871"/>
    <lineage>
        <taxon>Bacteria</taxon>
        <taxon>Bacillati</taxon>
        <taxon>Actinomycetota</taxon>
        <taxon>Actinomycetes</taxon>
        <taxon>Propionibacteriales</taxon>
        <taxon>Nocardioidaceae</taxon>
        <taxon>Nocardioides</taxon>
    </lineage>
</organism>
<dbReference type="SMART" id="SM00704">
    <property type="entry name" value="ZnF_CDGSH"/>
    <property type="match status" value="1"/>
</dbReference>
<dbReference type="InterPro" id="IPR018967">
    <property type="entry name" value="FeS-contain_CDGSH-typ"/>
</dbReference>
<protein>
    <recommendedName>
        <fullName evidence="5">Iron-binding zinc finger CDGSH type domain-containing protein</fullName>
    </recommendedName>
</protein>
<keyword evidence="2" id="KW-0479">Metal-binding</keyword>
<keyword evidence="7" id="KW-1185">Reference proteome</keyword>
<dbReference type="Pfam" id="PF09360">
    <property type="entry name" value="zf-CDGSH"/>
    <property type="match status" value="1"/>
</dbReference>
<evidence type="ECO:0000256" key="3">
    <source>
        <dbReference type="ARBA" id="ARBA00023004"/>
    </source>
</evidence>
<dbReference type="Gene3D" id="3.40.5.90">
    <property type="entry name" value="CDGSH iron-sulfur domain, mitoNEET-type"/>
    <property type="match status" value="1"/>
</dbReference>
<dbReference type="Proteomes" id="UP001500621">
    <property type="component" value="Unassembled WGS sequence"/>
</dbReference>
<evidence type="ECO:0000256" key="1">
    <source>
        <dbReference type="ARBA" id="ARBA00022714"/>
    </source>
</evidence>
<sequence>MSAPRCAVLLCADGPLVVRGPVTVEDEQGAVHTSERSVVALCRCGLSAQRPWCDGTHKRAGASGG</sequence>
<keyword evidence="4" id="KW-0411">Iron-sulfur</keyword>
<keyword evidence="3" id="KW-0408">Iron</keyword>
<proteinExistence type="predicted"/>
<evidence type="ECO:0000313" key="6">
    <source>
        <dbReference type="EMBL" id="GAA4686576.1"/>
    </source>
</evidence>
<dbReference type="EMBL" id="BAABIM010000002">
    <property type="protein sequence ID" value="GAA4686576.1"/>
    <property type="molecule type" value="Genomic_DNA"/>
</dbReference>
<comment type="caution">
    <text evidence="6">The sequence shown here is derived from an EMBL/GenBank/DDBJ whole genome shotgun (WGS) entry which is preliminary data.</text>
</comment>
<dbReference type="RefSeq" id="WP_345266356.1">
    <property type="nucleotide sequence ID" value="NZ_BAABIM010000002.1"/>
</dbReference>
<reference evidence="7" key="1">
    <citation type="journal article" date="2019" name="Int. J. Syst. Evol. Microbiol.">
        <title>The Global Catalogue of Microorganisms (GCM) 10K type strain sequencing project: providing services to taxonomists for standard genome sequencing and annotation.</title>
        <authorList>
            <consortium name="The Broad Institute Genomics Platform"/>
            <consortium name="The Broad Institute Genome Sequencing Center for Infectious Disease"/>
            <person name="Wu L."/>
            <person name="Ma J."/>
        </authorList>
    </citation>
    <scope>NUCLEOTIDE SEQUENCE [LARGE SCALE GENOMIC DNA]</scope>
    <source>
        <strain evidence="7">JCM 18127</strain>
    </source>
</reference>
<evidence type="ECO:0000256" key="4">
    <source>
        <dbReference type="ARBA" id="ARBA00023014"/>
    </source>
</evidence>
<gene>
    <name evidence="6" type="ORF">GCM10023226_25460</name>
</gene>
<evidence type="ECO:0000256" key="2">
    <source>
        <dbReference type="ARBA" id="ARBA00022723"/>
    </source>
</evidence>
<keyword evidence="1" id="KW-0001">2Fe-2S</keyword>
<feature type="domain" description="Iron-binding zinc finger CDGSH type" evidence="5">
    <location>
        <begin position="19"/>
        <end position="63"/>
    </location>
</feature>
<evidence type="ECO:0000313" key="7">
    <source>
        <dbReference type="Proteomes" id="UP001500621"/>
    </source>
</evidence>
<name>A0ABP8WC21_9ACTN</name>
<dbReference type="InterPro" id="IPR042216">
    <property type="entry name" value="MitoNEET_CISD"/>
</dbReference>
<accession>A0ABP8WC21</accession>